<evidence type="ECO:0000313" key="1">
    <source>
        <dbReference type="EMBL" id="KAI3366336.1"/>
    </source>
</evidence>
<accession>A0ACB8WF32</accession>
<name>A0ACB8WF32_9TELE</name>
<reference evidence="1" key="1">
    <citation type="submission" date="2022-04" db="EMBL/GenBank/DDBJ databases">
        <title>Jade perch genome.</title>
        <authorList>
            <person name="Chao B."/>
        </authorList>
    </citation>
    <scope>NUCLEOTIDE SEQUENCE</scope>
    <source>
        <strain evidence="1">CB-2022</strain>
    </source>
</reference>
<keyword evidence="2" id="KW-1185">Reference proteome</keyword>
<sequence length="125" mass="14226">MWPQFPLLLFTLPSANPFIPEKWSSLTCRWAPAKDDANVEPFPTMYKCYLLRHEDTGDVALSHDTVSSYNGAVWLPSAKFFEPNSSGPQNWLLSRLPVWWEGSNQPQENNGRGSIQPSKSKERMA</sequence>
<dbReference type="EMBL" id="CM041540">
    <property type="protein sequence ID" value="KAI3366336.1"/>
    <property type="molecule type" value="Genomic_DNA"/>
</dbReference>
<proteinExistence type="predicted"/>
<evidence type="ECO:0000313" key="2">
    <source>
        <dbReference type="Proteomes" id="UP000831701"/>
    </source>
</evidence>
<dbReference type="Proteomes" id="UP000831701">
    <property type="component" value="Chromosome 10"/>
</dbReference>
<organism evidence="1 2">
    <name type="scientific">Scortum barcoo</name>
    <name type="common">barcoo grunter</name>
    <dbReference type="NCBI Taxonomy" id="214431"/>
    <lineage>
        <taxon>Eukaryota</taxon>
        <taxon>Metazoa</taxon>
        <taxon>Chordata</taxon>
        <taxon>Craniata</taxon>
        <taxon>Vertebrata</taxon>
        <taxon>Euteleostomi</taxon>
        <taxon>Actinopterygii</taxon>
        <taxon>Neopterygii</taxon>
        <taxon>Teleostei</taxon>
        <taxon>Neoteleostei</taxon>
        <taxon>Acanthomorphata</taxon>
        <taxon>Eupercaria</taxon>
        <taxon>Centrarchiformes</taxon>
        <taxon>Terapontoidei</taxon>
        <taxon>Terapontidae</taxon>
        <taxon>Scortum</taxon>
    </lineage>
</organism>
<gene>
    <name evidence="1" type="ORF">L3Q82_000498</name>
</gene>
<comment type="caution">
    <text evidence="1">The sequence shown here is derived from an EMBL/GenBank/DDBJ whole genome shotgun (WGS) entry which is preliminary data.</text>
</comment>
<protein>
    <submittedName>
        <fullName evidence="1">Uncharacterized protein</fullName>
    </submittedName>
</protein>